<dbReference type="GO" id="GO:0006529">
    <property type="term" value="P:asparagine biosynthetic process"/>
    <property type="evidence" value="ECO:0007669"/>
    <property type="project" value="InterPro"/>
</dbReference>
<evidence type="ECO:0000259" key="2">
    <source>
        <dbReference type="Pfam" id="PF00733"/>
    </source>
</evidence>
<dbReference type="InterPro" id="IPR014729">
    <property type="entry name" value="Rossmann-like_a/b/a_fold"/>
</dbReference>
<keyword evidence="3" id="KW-0808">Transferase</keyword>
<dbReference type="SUPFAM" id="SSF52402">
    <property type="entry name" value="Adenine nucleotide alpha hydrolases-like"/>
    <property type="match status" value="1"/>
</dbReference>
<proteinExistence type="predicted"/>
<protein>
    <submittedName>
        <fullName evidence="3">ATP-dependent sacrificial sulfur transferase LarE</fullName>
    </submittedName>
</protein>
<reference evidence="3 4" key="1">
    <citation type="submission" date="2020-08" db="EMBL/GenBank/DDBJ databases">
        <authorList>
            <person name="Liu C."/>
            <person name="Sun Q."/>
        </authorList>
    </citation>
    <scope>NUCLEOTIDE SEQUENCE [LARGE SCALE GENOMIC DNA]</scope>
    <source>
        <strain evidence="3 4">NSJ-29</strain>
    </source>
</reference>
<dbReference type="PANTHER" id="PTHR43169:SF2">
    <property type="entry name" value="NAD_GMP SYNTHASE DOMAIN-CONTAINING PROTEIN"/>
    <property type="match status" value="1"/>
</dbReference>
<dbReference type="InterPro" id="IPR001962">
    <property type="entry name" value="Asn_synthase"/>
</dbReference>
<dbReference type="InterPro" id="IPR052188">
    <property type="entry name" value="Ni-pincer_cofactor_biosynth"/>
</dbReference>
<dbReference type="GO" id="GO:0016783">
    <property type="term" value="F:sulfurtransferase activity"/>
    <property type="evidence" value="ECO:0007669"/>
    <property type="project" value="InterPro"/>
</dbReference>
<feature type="active site" description="Nucleophile and sulfur donor" evidence="1">
    <location>
        <position position="181"/>
    </location>
</feature>
<evidence type="ECO:0000313" key="3">
    <source>
        <dbReference type="EMBL" id="QNM09821.1"/>
    </source>
</evidence>
<evidence type="ECO:0000256" key="1">
    <source>
        <dbReference type="PIRSR" id="PIRSR006661-1"/>
    </source>
</evidence>
<feature type="domain" description="Asparagine synthetase" evidence="2">
    <location>
        <begin position="23"/>
        <end position="87"/>
    </location>
</feature>
<accession>A0A7G9GG89</accession>
<dbReference type="Proteomes" id="UP000515860">
    <property type="component" value="Chromosome"/>
</dbReference>
<dbReference type="RefSeq" id="WP_118643877.1">
    <property type="nucleotide sequence ID" value="NZ_CP060635.1"/>
</dbReference>
<dbReference type="CDD" id="cd01990">
    <property type="entry name" value="LarE-like"/>
    <property type="match status" value="1"/>
</dbReference>
<dbReference type="EMBL" id="CP060635">
    <property type="protein sequence ID" value="QNM09821.1"/>
    <property type="molecule type" value="Genomic_DNA"/>
</dbReference>
<dbReference type="KEGG" id="whj:H9Q79_05920"/>
<dbReference type="PANTHER" id="PTHR43169">
    <property type="entry name" value="EXSB FAMILY PROTEIN"/>
    <property type="match status" value="1"/>
</dbReference>
<dbReference type="Pfam" id="PF00733">
    <property type="entry name" value="Asn_synthase"/>
    <property type="match status" value="1"/>
</dbReference>
<evidence type="ECO:0000313" key="4">
    <source>
        <dbReference type="Proteomes" id="UP000515860"/>
    </source>
</evidence>
<dbReference type="PIRSF" id="PIRSF006661">
    <property type="entry name" value="PP-lp_UCP006661"/>
    <property type="match status" value="1"/>
</dbReference>
<dbReference type="InterPro" id="IPR005232">
    <property type="entry name" value="LarE"/>
</dbReference>
<dbReference type="NCBIfam" id="TIGR00268">
    <property type="entry name" value="ATP-dependent sacrificial sulfur transferase LarE"/>
    <property type="match status" value="1"/>
</dbReference>
<dbReference type="AlphaFoldDB" id="A0A7G9GG89"/>
<name>A0A7G9GG89_9FIRM</name>
<dbReference type="Gene3D" id="3.40.50.620">
    <property type="entry name" value="HUPs"/>
    <property type="match status" value="1"/>
</dbReference>
<dbReference type="GO" id="GO:0004066">
    <property type="term" value="F:asparagine synthase (glutamine-hydrolyzing) activity"/>
    <property type="evidence" value="ECO:0007669"/>
    <property type="project" value="InterPro"/>
</dbReference>
<gene>
    <name evidence="3" type="primary">larE</name>
    <name evidence="3" type="ORF">H9Q79_05920</name>
</gene>
<organism evidence="3 4">
    <name type="scientific">Wansuia hejianensis</name>
    <dbReference type="NCBI Taxonomy" id="2763667"/>
    <lineage>
        <taxon>Bacteria</taxon>
        <taxon>Bacillati</taxon>
        <taxon>Bacillota</taxon>
        <taxon>Clostridia</taxon>
        <taxon>Lachnospirales</taxon>
        <taxon>Lachnospiraceae</taxon>
        <taxon>Wansuia</taxon>
    </lineage>
</organism>
<sequence>MADYEQKKERLLTRMEELSCQDLTVAFSGGVDSSLLLRLACGYAAGSKRRIYAVTAQSELMPEQDLAIAERVAGEAGALHHILRLRELQEAGVRENSRDRCYLCKHYLFRRILEFSAEKGVKTVLEGTNEDDLHVYRPGIRAVRELGVLSPLAEAGLTKQEVRRMAAEYGISVAARPSAPCLATRFPYGTALSLPELKRVEKGEAYLRSLGFRNVRLRVYGCLVRIEVDAEDLEGLLDRRLEAAAFLKELGYQYVTLDLEGFRSGSMDMD</sequence>
<keyword evidence="4" id="KW-1185">Reference proteome</keyword>